<name>B2ZC63_9GAMM</name>
<dbReference type="InterPro" id="IPR014820">
    <property type="entry name" value="PriCT_1"/>
</dbReference>
<organism evidence="2">
    <name type="scientific">Pseudoalteromonas sp. 643A</name>
    <dbReference type="NCBI Taxonomy" id="336179"/>
    <lineage>
        <taxon>Bacteria</taxon>
        <taxon>Pseudomonadati</taxon>
        <taxon>Pseudomonadota</taxon>
        <taxon>Gammaproteobacteria</taxon>
        <taxon>Alteromonadales</taxon>
        <taxon>Pseudoalteromonadaceae</taxon>
        <taxon>Pseudoalteromonas</taxon>
    </lineage>
</organism>
<dbReference type="Gene3D" id="1.10.340.50">
    <property type="match status" value="1"/>
</dbReference>
<dbReference type="EMBL" id="EU636993">
    <property type="protein sequence ID" value="ACC99587.1"/>
    <property type="molecule type" value="Genomic_DNA"/>
</dbReference>
<dbReference type="Gene3D" id="1.10.1220.10">
    <property type="entry name" value="Met repressor-like"/>
    <property type="match status" value="1"/>
</dbReference>
<dbReference type="GO" id="GO:0006355">
    <property type="term" value="P:regulation of DNA-templated transcription"/>
    <property type="evidence" value="ECO:0007669"/>
    <property type="project" value="InterPro"/>
</dbReference>
<dbReference type="RefSeq" id="WP_012425885.1">
    <property type="nucleotide sequence ID" value="NC_010675.1"/>
</dbReference>
<proteinExistence type="predicted"/>
<dbReference type="InterPro" id="IPR013321">
    <property type="entry name" value="Arc_rbn_hlx_hlx"/>
</dbReference>
<feature type="domain" description="Primase C-terminal 1" evidence="1">
    <location>
        <begin position="169"/>
        <end position="231"/>
    </location>
</feature>
<accession>B2ZC63</accession>
<reference evidence="2" key="1">
    <citation type="journal article" date="2008" name="Plasmid">
        <title>Molecular characterization of a cryptic plasmid from the psychrotrophic antarctic bacterium Pseudoalteromonas sp. 643A.</title>
        <authorList>
            <person name="Cieslinski H."/>
            <person name="Werbowy K."/>
            <person name="Kur J."/>
            <person name="Turkiewicz M."/>
        </authorList>
    </citation>
    <scope>NUCLEOTIDE SEQUENCE</scope>
    <source>
        <strain evidence="2">643A</strain>
        <plasmid evidence="2">pKW1</plasmid>
    </source>
</reference>
<dbReference type="InterPro" id="IPR004322">
    <property type="entry name" value="Plasmid_replicase_bac"/>
</dbReference>
<evidence type="ECO:0000313" key="2">
    <source>
        <dbReference type="EMBL" id="ACC99587.1"/>
    </source>
</evidence>
<gene>
    <name evidence="2" type="primary">rep</name>
</gene>
<dbReference type="Pfam" id="PF03090">
    <property type="entry name" value="Replicase"/>
    <property type="match status" value="1"/>
</dbReference>
<evidence type="ECO:0000259" key="1">
    <source>
        <dbReference type="Pfam" id="PF08708"/>
    </source>
</evidence>
<keyword evidence="2" id="KW-0614">Plasmid</keyword>
<dbReference type="Pfam" id="PF08708">
    <property type="entry name" value="PriCT_1"/>
    <property type="match status" value="1"/>
</dbReference>
<dbReference type="AlphaFoldDB" id="B2ZC63"/>
<geneLocation type="plasmid" evidence="2">
    <name>pKW1</name>
</geneLocation>
<protein>
    <submittedName>
        <fullName evidence="2">Rep</fullName>
    </submittedName>
</protein>
<sequence>MLILPEIYENLPLKPYCTDDLGGLVIRPRKTAVKMRYIQHNPPCMTHLICLDIDHKHGAMRWAEEYLPPPRWTSQNPENGHAHIVYELKTPVCTSEHGSRKALDYLAKIQAGLVRETRADVGYTNFITKNPMHDHWRTEVWTKEAYELNYLAEFVDLRPLTNKEKEYGLGRNCTLFDTVRYWAYSAIREHRGKTWEQWYSSVLKHAQNANMMFLEPLPYSEIKATAKSIAKFCWKRDAYHYNEFVYRQALKGSKGGKASKRKPVATSSRTKQPWIALGLSQSTYYRHKKAGKI</sequence>